<protein>
    <submittedName>
        <fullName evidence="1">Uncharacterized protein</fullName>
    </submittedName>
</protein>
<evidence type="ECO:0000313" key="2">
    <source>
        <dbReference type="Proteomes" id="UP000011729"/>
    </source>
</evidence>
<dbReference type="STRING" id="1094489.BAnh1_07320"/>
<organism evidence="1 2">
    <name type="scientific">Bartonella australis (strain Aust/NH1)</name>
    <dbReference type="NCBI Taxonomy" id="1094489"/>
    <lineage>
        <taxon>Bacteria</taxon>
        <taxon>Pseudomonadati</taxon>
        <taxon>Pseudomonadota</taxon>
        <taxon>Alphaproteobacteria</taxon>
        <taxon>Hyphomicrobiales</taxon>
        <taxon>Bartonellaceae</taxon>
        <taxon>Bartonella</taxon>
    </lineage>
</organism>
<dbReference type="EMBL" id="CP003123">
    <property type="protein sequence ID" value="AGF74611.1"/>
    <property type="molecule type" value="Genomic_DNA"/>
</dbReference>
<dbReference type="AlphaFoldDB" id="M1PDE3"/>
<dbReference type="KEGG" id="baus:BAnh1_07320"/>
<gene>
    <name evidence="1" type="ordered locus">BAnh1_07320</name>
</gene>
<evidence type="ECO:0000313" key="1">
    <source>
        <dbReference type="EMBL" id="AGF74611.1"/>
    </source>
</evidence>
<reference evidence="1 2" key="1">
    <citation type="journal article" date="2013" name="PLoS Genet.">
        <title>A gene transfer agent and a dynamic repertoire of secretion systems hold the keys to the explosive radiation of the emerging pathogen Bartonella.</title>
        <authorList>
            <person name="Guy L."/>
            <person name="Nystedt B."/>
            <person name="Toft C."/>
            <person name="Zaremba-Niedzwiedzka K."/>
            <person name="Berglund E.C."/>
            <person name="Granberg F."/>
            <person name="Naslund K."/>
            <person name="Eriksson A.S."/>
            <person name="Andersson S.G."/>
        </authorList>
    </citation>
    <scope>NUCLEOTIDE SEQUENCE [LARGE SCALE GENOMIC DNA]</scope>
    <source>
        <strain evidence="1 2">Aust/NH1</strain>
    </source>
</reference>
<dbReference type="RefSeq" id="WP_015398119.1">
    <property type="nucleotide sequence ID" value="NC_020300.1"/>
</dbReference>
<dbReference type="HOGENOM" id="CLU_058985_0_0_5"/>
<accession>M1PDE3</accession>
<dbReference type="PATRIC" id="fig|1094489.3.peg.894"/>
<sequence length="339" mass="37439">MAILLLEKIIALVNNIKMGIFTKILYRALWRVVIFTLSSCSAYAFSDGERLPNYQREKTLTSIIYSQNHETEVMHPQAQLILHARLTASSENLTEGLVWRVYAPTLGIDDKLPLIATSEGGSARFDLEKGSYLVHVSFGHASMVEYISLESGQHLTKNFNLNAGGVIFNGTLLNGKINEKELLFTIYKDAKEDDDTGIILSDVKPGSIVRLRAGSYHVVSHYGSVNAIIRSDIHVDAGKITEVSLQHQAAQIVLKLIRQEGGEALADTSWSITNDSGDIIYETVGAYVSFVLVEGNYIAIAKNKDQIYQKVFAVVSGQDEDVNVLADVQNAQKFDELVD</sequence>
<keyword evidence="2" id="KW-1185">Reference proteome</keyword>
<proteinExistence type="predicted"/>
<dbReference type="Proteomes" id="UP000011729">
    <property type="component" value="Chromosome"/>
</dbReference>
<dbReference type="eggNOG" id="ENOG502ZBP8">
    <property type="taxonomic scope" value="Bacteria"/>
</dbReference>
<name>M1PDE3_BARAA</name>